<gene>
    <name evidence="2" type="ORF">MANES_13G015800</name>
</gene>
<dbReference type="EMBL" id="CM004399">
    <property type="protein sequence ID" value="OAY32411.1"/>
    <property type="molecule type" value="Genomic_DNA"/>
</dbReference>
<feature type="region of interest" description="Disordered" evidence="1">
    <location>
        <begin position="419"/>
        <end position="438"/>
    </location>
</feature>
<proteinExistence type="predicted"/>
<dbReference type="STRING" id="3983.A0A251JF57"/>
<feature type="region of interest" description="Disordered" evidence="1">
    <location>
        <begin position="98"/>
        <end position="330"/>
    </location>
</feature>
<name>A0A251JF57_MANES</name>
<dbReference type="Proteomes" id="UP000091857">
    <property type="component" value="Chromosome 13"/>
</dbReference>
<dbReference type="AlphaFoldDB" id="A0A251JF57"/>
<accession>A0A251JF57</accession>
<dbReference type="OMA" id="TVECQDG"/>
<reference evidence="2 3" key="1">
    <citation type="submission" date="2016-02" db="EMBL/GenBank/DDBJ databases">
        <title>WGS assembly of Manihot esculenta.</title>
        <authorList>
            <person name="Bredeson J.V."/>
            <person name="Prochnik S.E."/>
            <person name="Lyons J.B."/>
            <person name="Schmutz J."/>
            <person name="Grimwood J."/>
            <person name="Vrebalov J."/>
            <person name="Bart R.S."/>
            <person name="Amuge T."/>
            <person name="Ferguson M.E."/>
            <person name="Green R."/>
            <person name="Putnam N."/>
            <person name="Stites J."/>
            <person name="Rounsley S."/>
            <person name="Rokhsar D.S."/>
        </authorList>
    </citation>
    <scope>NUCLEOTIDE SEQUENCE [LARGE SCALE GENOMIC DNA]</scope>
    <source>
        <strain evidence="3">cv. AM560-2</strain>
        <tissue evidence="2">Leaf</tissue>
    </source>
</reference>
<feature type="compositionally biased region" description="Basic residues" evidence="1">
    <location>
        <begin position="1106"/>
        <end position="1119"/>
    </location>
</feature>
<dbReference type="Gramene" id="Manes.13G015800.7.v8.1">
    <property type="protein sequence ID" value="Manes.13G015800.7.v8.1.CDS"/>
    <property type="gene ID" value="Manes.13G015800.v8.1"/>
</dbReference>
<feature type="compositionally biased region" description="Pro residues" evidence="1">
    <location>
        <begin position="196"/>
        <end position="209"/>
    </location>
</feature>
<keyword evidence="3" id="KW-1185">Reference proteome</keyword>
<feature type="compositionally biased region" description="Polar residues" evidence="1">
    <location>
        <begin position="921"/>
        <end position="931"/>
    </location>
</feature>
<feature type="compositionally biased region" description="Low complexity" evidence="1">
    <location>
        <begin position="172"/>
        <end position="195"/>
    </location>
</feature>
<dbReference type="GO" id="GO:0055028">
    <property type="term" value="C:cortical microtubule"/>
    <property type="evidence" value="ECO:0000318"/>
    <property type="project" value="GO_Central"/>
</dbReference>
<feature type="region of interest" description="Disordered" evidence="1">
    <location>
        <begin position="911"/>
        <end position="937"/>
    </location>
</feature>
<feature type="compositionally biased region" description="Polar residues" evidence="1">
    <location>
        <begin position="998"/>
        <end position="1007"/>
    </location>
</feature>
<feature type="compositionally biased region" description="Low complexity" evidence="1">
    <location>
        <begin position="756"/>
        <end position="773"/>
    </location>
</feature>
<feature type="region of interest" description="Disordered" evidence="1">
    <location>
        <begin position="1083"/>
        <end position="1158"/>
    </location>
</feature>
<protein>
    <submittedName>
        <fullName evidence="2">Uncharacterized protein</fullName>
    </submittedName>
</protein>
<dbReference type="GO" id="GO:0043622">
    <property type="term" value="P:cortical microtubule organization"/>
    <property type="evidence" value="ECO:0000318"/>
    <property type="project" value="GO_Central"/>
</dbReference>
<sequence>MPPSPALRYSPAREPRAENHRRGRSLEGGLLFKEKDDDLALFNEMQSRERDNFLLQSSDDFEDTFSKKLRHFSDFKLGISIPVRGENSELLNADGEKNDYDWLLTPPDTPLFPSLDDEPPAVNVASRGRPRSQPITISRSSTMEKSYRSSRGSASPNRLSPSPRSCNSSIQSRGRPSSASHSSPTPSQRPASPSRRPSPPPSKASPPGPRSSTPTPRRTSTGSGGRGVSPVRTSRGNSTSPKIRAWQSNIPGFPSEAPPNLRTSLADRPASYVRGSSPASRNGRDLSSKFRRQSMSPTASRSVSSSHSQERDRISLHSRGSVVSSGDDDVDSVQSIRVGSLDRLASKAADTFSNNRAVAFSKKPTRIISPSSAPKRSFDSALRQMDHRKSPQNMFRPLLSSVPSSTFYVAKANSARRSLMSRNSSVTTSSNASSDQGMSIAPYIEGSDPHQEDMAMESEKTRYSDAREEVFAFDKDDTLNKDVRHDADDGSSFQVGDVDRTPATECEPNDSEENSHHEIDMEMGCASESLCVKADLLEVDSSENAKVCSKCGRKFDAIEMIEKDINLCPDCSGQNNLVAATCLETEIVAPENSPLLSMNISEEHKPFDGLETQVAILKSRLQVHDEVESRVIQGGDDFNHSQALCHEQSHTSSQESCLARTLVEGDEQRIASQHRAVQPAGSYRQPDTDSEAQQLLHSSDHRSLKVDVSEGAGISLLLKRSSSIKGPVVQARSFTASTITYDDFSYSRDGANSLRSSFGHGSTSASSSIDFSSGRQVENRVQRQLSGRKSDMENYRYDTNNRPQSTGSSLPGTANHTYHALGLATSTHEENSEAFVGDMKHDGIEGAVVPDEGSCASNASFIGAVVPDKDSCDHSESNRIMGASTLGLSCHAVGVQFEENSVSSIPNYEDYHLHGNEGDLPNNTSSVSDTEASVVRPDPPVEMEHTMLSSSFDGRNDIVVAAHSSLASISEIEIENNCQSSPGSENDDVCTNSKSSINELQDVSVPTPSDKEMSASVLEHGNSDDSHGILEDSTVKVWGESKVRSLTLEEATDTILFCSSIVHDLAYRAATLAIEKEDSVPLEGSRPTVTVLGKSTADRKDSRSRTTGKRASKSMKARQKQMELDIKSPSTKTENDENANESTVRNVGLPNNIDSTKPPKLESKCNCTIM</sequence>
<feature type="region of interest" description="Disordered" evidence="1">
    <location>
        <begin position="998"/>
        <end position="1028"/>
    </location>
</feature>
<dbReference type="EMBL" id="CM004399">
    <property type="protein sequence ID" value="OAY32413.1"/>
    <property type="molecule type" value="Genomic_DNA"/>
</dbReference>
<feature type="compositionally biased region" description="Polar residues" evidence="1">
    <location>
        <begin position="133"/>
        <end position="171"/>
    </location>
</feature>
<organism evidence="2 3">
    <name type="scientific">Manihot esculenta</name>
    <name type="common">Cassava</name>
    <name type="synonym">Jatropha manihot</name>
    <dbReference type="NCBI Taxonomy" id="3983"/>
    <lineage>
        <taxon>Eukaryota</taxon>
        <taxon>Viridiplantae</taxon>
        <taxon>Streptophyta</taxon>
        <taxon>Embryophyta</taxon>
        <taxon>Tracheophyta</taxon>
        <taxon>Spermatophyta</taxon>
        <taxon>Magnoliopsida</taxon>
        <taxon>eudicotyledons</taxon>
        <taxon>Gunneridae</taxon>
        <taxon>Pentapetalae</taxon>
        <taxon>rosids</taxon>
        <taxon>fabids</taxon>
        <taxon>Malpighiales</taxon>
        <taxon>Euphorbiaceae</taxon>
        <taxon>Crotonoideae</taxon>
        <taxon>Manihoteae</taxon>
        <taxon>Manihot</taxon>
    </lineage>
</organism>
<feature type="compositionally biased region" description="Low complexity" evidence="1">
    <location>
        <begin position="419"/>
        <end position="434"/>
    </location>
</feature>
<dbReference type="Gramene" id="Manes.13G015800.3.v8.1">
    <property type="protein sequence ID" value="Manes.13G015800.3.v8.1.CDS"/>
    <property type="gene ID" value="Manes.13G015800.v8.1"/>
</dbReference>
<dbReference type="Gramene" id="Manes.13G015800.5.v8.1">
    <property type="protein sequence ID" value="Manes.13G015800.5.v8.1.CDS"/>
    <property type="gene ID" value="Manes.13G015800.v8.1"/>
</dbReference>
<feature type="region of interest" description="Disordered" evidence="1">
    <location>
        <begin position="756"/>
        <end position="814"/>
    </location>
</feature>
<dbReference type="EMBL" id="CM004399">
    <property type="protein sequence ID" value="OAY32412.1"/>
    <property type="molecule type" value="Genomic_DNA"/>
</dbReference>
<dbReference type="Gramene" id="Manes.13G015800.1.v8.1">
    <property type="protein sequence ID" value="Manes.13G015800.1.v8.1.CDS"/>
    <property type="gene ID" value="Manes.13G015800.v8.1"/>
</dbReference>
<feature type="region of interest" description="Disordered" evidence="1">
    <location>
        <begin position="481"/>
        <end position="516"/>
    </location>
</feature>
<evidence type="ECO:0000313" key="2">
    <source>
        <dbReference type="EMBL" id="OAY32413.1"/>
    </source>
</evidence>
<dbReference type="PANTHER" id="PTHR31949:SF3">
    <property type="entry name" value="RUN_FYVE DOMAIN PROTEIN"/>
    <property type="match status" value="1"/>
</dbReference>
<feature type="region of interest" description="Disordered" evidence="1">
    <location>
        <begin position="671"/>
        <end position="702"/>
    </location>
</feature>
<feature type="compositionally biased region" description="Basic and acidic residues" evidence="1">
    <location>
        <begin position="11"/>
        <end position="20"/>
    </location>
</feature>
<feature type="compositionally biased region" description="Polar residues" evidence="1">
    <location>
        <begin position="797"/>
        <end position="814"/>
    </location>
</feature>
<feature type="compositionally biased region" description="Low complexity" evidence="1">
    <location>
        <begin position="210"/>
        <end position="221"/>
    </location>
</feature>
<evidence type="ECO:0000313" key="3">
    <source>
        <dbReference type="Proteomes" id="UP000091857"/>
    </source>
</evidence>
<feature type="compositionally biased region" description="Low complexity" evidence="1">
    <location>
        <begin position="294"/>
        <end position="307"/>
    </location>
</feature>
<dbReference type="PANTHER" id="PTHR31949">
    <property type="entry name" value="GASTRIC MUCIN-LIKE PROTEIN"/>
    <property type="match status" value="1"/>
</dbReference>
<dbReference type="Gramene" id="Manes.13G015800.6.v8.1">
    <property type="protein sequence ID" value="Manes.13G015800.6.v8.1.CDS"/>
    <property type="gene ID" value="Manes.13G015800.v8.1"/>
</dbReference>
<dbReference type="OrthoDB" id="1929779at2759"/>
<feature type="compositionally biased region" description="Polar residues" evidence="1">
    <location>
        <begin position="237"/>
        <end position="250"/>
    </location>
</feature>
<feature type="region of interest" description="Disordered" evidence="1">
    <location>
        <begin position="1"/>
        <end position="28"/>
    </location>
</feature>
<evidence type="ECO:0000256" key="1">
    <source>
        <dbReference type="SAM" id="MobiDB-lite"/>
    </source>
</evidence>